<feature type="transmembrane region" description="Helical" evidence="3">
    <location>
        <begin position="378"/>
        <end position="403"/>
    </location>
</feature>
<keyword evidence="3" id="KW-0472">Membrane</keyword>
<comment type="caution">
    <text evidence="4">The sequence shown here is derived from an EMBL/GenBank/DDBJ whole genome shotgun (WGS) entry which is preliminary data.</text>
</comment>
<feature type="transmembrane region" description="Helical" evidence="3">
    <location>
        <begin position="287"/>
        <end position="310"/>
    </location>
</feature>
<reference evidence="4" key="1">
    <citation type="submission" date="2016-06" db="EMBL/GenBank/DDBJ databases">
        <title>Draft Genome sequence of the fungus Inonotus baumii.</title>
        <authorList>
            <person name="Zhu H."/>
            <person name="Lin W."/>
        </authorList>
    </citation>
    <scope>NUCLEOTIDE SEQUENCE</scope>
    <source>
        <strain evidence="4">821</strain>
    </source>
</reference>
<feature type="transmembrane region" description="Helical" evidence="3">
    <location>
        <begin position="179"/>
        <end position="202"/>
    </location>
</feature>
<evidence type="ECO:0000256" key="3">
    <source>
        <dbReference type="SAM" id="Phobius"/>
    </source>
</evidence>
<comment type="subcellular location">
    <subcellularLocation>
        <location evidence="1">Membrane</location>
        <topology evidence="1">Multi-pass membrane protein</topology>
    </subcellularLocation>
</comment>
<proteinExistence type="inferred from homology"/>
<dbReference type="InterPro" id="IPR036259">
    <property type="entry name" value="MFS_trans_sf"/>
</dbReference>
<feature type="transmembrane region" description="Helical" evidence="3">
    <location>
        <begin position="245"/>
        <end position="266"/>
    </location>
</feature>
<dbReference type="GO" id="GO:0016020">
    <property type="term" value="C:membrane"/>
    <property type="evidence" value="ECO:0007669"/>
    <property type="project" value="UniProtKB-SubCell"/>
</dbReference>
<keyword evidence="3" id="KW-1133">Transmembrane helix</keyword>
<dbReference type="Gene3D" id="1.20.1250.20">
    <property type="entry name" value="MFS general substrate transporter like domains"/>
    <property type="match status" value="2"/>
</dbReference>
<feature type="transmembrane region" description="Helical" evidence="3">
    <location>
        <begin position="354"/>
        <end position="372"/>
    </location>
</feature>
<dbReference type="InterPro" id="IPR050327">
    <property type="entry name" value="Proton-linked_MCT"/>
</dbReference>
<evidence type="ECO:0000313" key="5">
    <source>
        <dbReference type="Proteomes" id="UP000757232"/>
    </source>
</evidence>
<evidence type="ECO:0000313" key="4">
    <source>
        <dbReference type="EMBL" id="OCB84196.1"/>
    </source>
</evidence>
<keyword evidence="3" id="KW-0812">Transmembrane</keyword>
<name>A0A9Q5N2X5_SANBA</name>
<dbReference type="GO" id="GO:0022857">
    <property type="term" value="F:transmembrane transporter activity"/>
    <property type="evidence" value="ECO:0007669"/>
    <property type="project" value="InterPro"/>
</dbReference>
<organism evidence="4 5">
    <name type="scientific">Sanghuangporus baumii</name>
    <name type="common">Phellinus baumii</name>
    <dbReference type="NCBI Taxonomy" id="108892"/>
    <lineage>
        <taxon>Eukaryota</taxon>
        <taxon>Fungi</taxon>
        <taxon>Dikarya</taxon>
        <taxon>Basidiomycota</taxon>
        <taxon>Agaricomycotina</taxon>
        <taxon>Agaricomycetes</taxon>
        <taxon>Hymenochaetales</taxon>
        <taxon>Hymenochaetaceae</taxon>
        <taxon>Sanghuangporus</taxon>
    </lineage>
</organism>
<dbReference type="EMBL" id="LNZH02000216">
    <property type="protein sequence ID" value="OCB84196.1"/>
    <property type="molecule type" value="Genomic_DNA"/>
</dbReference>
<protein>
    <submittedName>
        <fullName evidence="4">MFS general substrate transporter</fullName>
    </submittedName>
</protein>
<dbReference type="InterPro" id="IPR011701">
    <property type="entry name" value="MFS"/>
</dbReference>
<dbReference type="PANTHER" id="PTHR11360">
    <property type="entry name" value="MONOCARBOXYLATE TRANSPORTER"/>
    <property type="match status" value="1"/>
</dbReference>
<keyword evidence="5" id="KW-1185">Reference proteome</keyword>
<evidence type="ECO:0000256" key="2">
    <source>
        <dbReference type="ARBA" id="ARBA00006727"/>
    </source>
</evidence>
<dbReference type="OrthoDB" id="6509908at2759"/>
<feature type="transmembrane region" description="Helical" evidence="3">
    <location>
        <begin position="322"/>
        <end position="342"/>
    </location>
</feature>
<dbReference type="Pfam" id="PF07690">
    <property type="entry name" value="MFS_1"/>
    <property type="match status" value="1"/>
</dbReference>
<dbReference type="SUPFAM" id="SSF103473">
    <property type="entry name" value="MFS general substrate transporter"/>
    <property type="match status" value="1"/>
</dbReference>
<evidence type="ECO:0000256" key="1">
    <source>
        <dbReference type="ARBA" id="ARBA00004141"/>
    </source>
</evidence>
<sequence length="411" mass="44778">MVNAHDRSVRDCDTEKEALRNSALTDKSAADVGGVITYGRRKSLDEQTLNDPEQLVREEREATRAAIQEPEGKDEDFPDGGLRAWLVVLGATCTTMSRRVFGFVNSWGAFQSYYQQNVLQNMSASDIAWIGSIQYSFTFLPCLVTGRLFDLGHLKIPLFVASCLLIVATMLTAQCTKYWHFLLCQGFVIGLASGFIFGPTPAVISHWFKKRRGFALGIIACGSSIGGTIFPIAFHRLVEQIGFAWTMRVMGFILIFTLTVANLTLARRLPPVTVSGGVLNLRAFKSLPYSIYTLSGFITFLGLYTVLTYIDVSATANGVDNSLAFYLVAIANAASMLGRLAAGYFADKIGAINVMAPFTCVAGILTYIWPFVHGKTGYIVVAIIYGMSSGAYVSLITAPMIALGKFASLKC</sequence>
<feature type="transmembrane region" description="Helical" evidence="3">
    <location>
        <begin position="156"/>
        <end position="173"/>
    </location>
</feature>
<dbReference type="Proteomes" id="UP000757232">
    <property type="component" value="Unassembled WGS sequence"/>
</dbReference>
<gene>
    <name evidence="4" type="ORF">A7U60_g8872</name>
</gene>
<feature type="transmembrane region" description="Helical" evidence="3">
    <location>
        <begin position="214"/>
        <end position="233"/>
    </location>
</feature>
<dbReference type="PANTHER" id="PTHR11360:SF234">
    <property type="entry name" value="MFS-TYPE TRANSPORTER DBAD-RELATED"/>
    <property type="match status" value="1"/>
</dbReference>
<dbReference type="AlphaFoldDB" id="A0A9Q5N2X5"/>
<accession>A0A9Q5N2X5</accession>
<comment type="similarity">
    <text evidence="2">Belongs to the major facilitator superfamily. Monocarboxylate porter (TC 2.A.1.13) family.</text>
</comment>